<keyword evidence="2 4" id="KW-0378">Hydrolase</keyword>
<dbReference type="SUPFAM" id="SSF55811">
    <property type="entry name" value="Nudix"/>
    <property type="match status" value="1"/>
</dbReference>
<dbReference type="EMBL" id="JBFBVU010000003">
    <property type="protein sequence ID" value="MEV8466011.1"/>
    <property type="molecule type" value="Genomic_DNA"/>
</dbReference>
<comment type="caution">
    <text evidence="4">The sequence shown here is derived from an EMBL/GenBank/DDBJ whole genome shotgun (WGS) entry which is preliminary data.</text>
</comment>
<keyword evidence="5" id="KW-1185">Reference proteome</keyword>
<dbReference type="PRINTS" id="PR00502">
    <property type="entry name" value="NUDIXFAMILY"/>
</dbReference>
<sequence>MSPPRLAARAILLHRGAVLLVNAFPDGQSDLWCLPGGGVETGHSLTETLRREVQEETGLVVDPGGICHVSEFHNAATGFHQVELFFRARILSGDPLAPWTDPAGVVTQRCLATPDDLSRLRFKPDILPDLAFGPPRPEISPGALEPMAR</sequence>
<dbReference type="GO" id="GO:0016787">
    <property type="term" value="F:hydrolase activity"/>
    <property type="evidence" value="ECO:0007669"/>
    <property type="project" value="UniProtKB-KW"/>
</dbReference>
<evidence type="ECO:0000256" key="2">
    <source>
        <dbReference type="ARBA" id="ARBA00022801"/>
    </source>
</evidence>
<dbReference type="PANTHER" id="PTHR43046:SF14">
    <property type="entry name" value="MUTT_NUDIX FAMILY PROTEIN"/>
    <property type="match status" value="1"/>
</dbReference>
<dbReference type="InterPro" id="IPR000086">
    <property type="entry name" value="NUDIX_hydrolase_dom"/>
</dbReference>
<accession>A0ABV3L3D8</accession>
<evidence type="ECO:0000259" key="3">
    <source>
        <dbReference type="PROSITE" id="PS51462"/>
    </source>
</evidence>
<gene>
    <name evidence="4" type="ORF">AB0T83_04335</name>
</gene>
<evidence type="ECO:0000313" key="4">
    <source>
        <dbReference type="EMBL" id="MEV8466011.1"/>
    </source>
</evidence>
<feature type="domain" description="Nudix hydrolase" evidence="3">
    <location>
        <begin position="3"/>
        <end position="145"/>
    </location>
</feature>
<evidence type="ECO:0000256" key="1">
    <source>
        <dbReference type="ARBA" id="ARBA00001946"/>
    </source>
</evidence>
<dbReference type="RefSeq" id="WP_366191820.1">
    <property type="nucleotide sequence ID" value="NZ_JBFBVU010000003.1"/>
</dbReference>
<comment type="cofactor">
    <cofactor evidence="1">
        <name>Mg(2+)</name>
        <dbReference type="ChEBI" id="CHEBI:18420"/>
    </cofactor>
</comment>
<dbReference type="PROSITE" id="PS51462">
    <property type="entry name" value="NUDIX"/>
    <property type="match status" value="1"/>
</dbReference>
<dbReference type="InterPro" id="IPR015797">
    <property type="entry name" value="NUDIX_hydrolase-like_dom_sf"/>
</dbReference>
<protein>
    <submittedName>
        <fullName evidence="4">NUDIX hydrolase</fullName>
        <ecNumber evidence="4">3.6.-.-</ecNumber>
    </submittedName>
</protein>
<name>A0ABV3L3D8_9RHOB</name>
<evidence type="ECO:0000313" key="5">
    <source>
        <dbReference type="Proteomes" id="UP001553161"/>
    </source>
</evidence>
<reference evidence="4 5" key="1">
    <citation type="submission" date="2024-07" db="EMBL/GenBank/DDBJ databases">
        <authorList>
            <person name="Kang M."/>
        </authorList>
    </citation>
    <scope>NUCLEOTIDE SEQUENCE [LARGE SCALE GENOMIC DNA]</scope>
    <source>
        <strain evidence="4 5">DFM31</strain>
    </source>
</reference>
<dbReference type="Proteomes" id="UP001553161">
    <property type="component" value="Unassembled WGS sequence"/>
</dbReference>
<dbReference type="Pfam" id="PF00293">
    <property type="entry name" value="NUDIX"/>
    <property type="match status" value="1"/>
</dbReference>
<dbReference type="PANTHER" id="PTHR43046">
    <property type="entry name" value="GDP-MANNOSE MANNOSYL HYDROLASE"/>
    <property type="match status" value="1"/>
</dbReference>
<dbReference type="InterPro" id="IPR020476">
    <property type="entry name" value="Nudix_hydrolase"/>
</dbReference>
<proteinExistence type="predicted"/>
<dbReference type="Gene3D" id="3.90.79.10">
    <property type="entry name" value="Nucleoside Triphosphate Pyrophosphohydrolase"/>
    <property type="match status" value="1"/>
</dbReference>
<organism evidence="4 5">
    <name type="scientific">Meridianimarinicoccus marinus</name>
    <dbReference type="NCBI Taxonomy" id="3231483"/>
    <lineage>
        <taxon>Bacteria</taxon>
        <taxon>Pseudomonadati</taxon>
        <taxon>Pseudomonadota</taxon>
        <taxon>Alphaproteobacteria</taxon>
        <taxon>Rhodobacterales</taxon>
        <taxon>Paracoccaceae</taxon>
        <taxon>Meridianimarinicoccus</taxon>
    </lineage>
</organism>
<dbReference type="EC" id="3.6.-.-" evidence="4"/>